<comment type="caution">
    <text evidence="4">The sequence shown here is derived from an EMBL/GenBank/DDBJ whole genome shotgun (WGS) entry which is preliminary data.</text>
</comment>
<dbReference type="PANTHER" id="PTHR24198:SF165">
    <property type="entry name" value="ANKYRIN REPEAT-CONTAINING PROTEIN-RELATED"/>
    <property type="match status" value="1"/>
</dbReference>
<dbReference type="AlphaFoldDB" id="A0A816ZN72"/>
<feature type="repeat" description="ANK" evidence="3">
    <location>
        <begin position="17"/>
        <end position="49"/>
    </location>
</feature>
<sequence>DLELAPTGQLAVRLNLCGQTPLFCAAKEGRADIVKYLLDRGANPHIQNDYGVGILWIPAQKGLLDVVEILLDAGAELNIAPAGEVADELNITGWTPLYAAIKTRQFDVVKLLLRRGANPNAITKLGSTPFLLASEICDLDIIEACVEASADVDFAPSGPDADKLNITGQTALFMATLEDRVDVVKFLIEKGAHVNIQNRFGVSPLLLCAEVGNFELVQALVQAGANVNITPQGELAERNYLAGQTPLYGAAKKGHVKICEYLIQNGADVNAITMTGTTPLYTATEEGHLEIVVLLIDHGADVNLSPNGQVARNLHIENQTPLLIACVIKHEQIIRYLVKSGANVNLTCESGSSPFLAICQHNNVELARFLIENGARYDGEAKSFYDGKINGLIVAAESGSFETLRLLVEAGLDVNYKIEGQGETAGRTPLFCACAKGFQDIVEYLIDRGADVNGAEESGLSCLHIASAMGHAGTVRILCEGGANIDQRFLFKEQYVTAYDLAESQQHDHVCQILKTFVAK</sequence>
<dbReference type="PROSITE" id="PS50297">
    <property type="entry name" value="ANK_REP_REGION"/>
    <property type="match status" value="9"/>
</dbReference>
<dbReference type="Gene3D" id="1.25.40.20">
    <property type="entry name" value="Ankyrin repeat-containing domain"/>
    <property type="match status" value="5"/>
</dbReference>
<evidence type="ECO:0000313" key="4">
    <source>
        <dbReference type="EMBL" id="CAF2222537.1"/>
    </source>
</evidence>
<dbReference type="PROSITE" id="PS50088">
    <property type="entry name" value="ANK_REPEAT"/>
    <property type="match status" value="10"/>
</dbReference>
<feature type="repeat" description="ANK" evidence="3">
    <location>
        <begin position="425"/>
        <end position="457"/>
    </location>
</feature>
<evidence type="ECO:0000313" key="5">
    <source>
        <dbReference type="Proteomes" id="UP000663824"/>
    </source>
</evidence>
<dbReference type="EMBL" id="CAJNRE010020118">
    <property type="protein sequence ID" value="CAF2222537.1"/>
    <property type="molecule type" value="Genomic_DNA"/>
</dbReference>
<dbReference type="Proteomes" id="UP000663824">
    <property type="component" value="Unassembled WGS sequence"/>
</dbReference>
<evidence type="ECO:0000256" key="1">
    <source>
        <dbReference type="ARBA" id="ARBA00022737"/>
    </source>
</evidence>
<reference evidence="4" key="1">
    <citation type="submission" date="2021-02" db="EMBL/GenBank/DDBJ databases">
        <authorList>
            <person name="Nowell W R."/>
        </authorList>
    </citation>
    <scope>NUCLEOTIDE SEQUENCE</scope>
</reference>
<evidence type="ECO:0000256" key="2">
    <source>
        <dbReference type="ARBA" id="ARBA00023043"/>
    </source>
</evidence>
<organism evidence="4 5">
    <name type="scientific">Rotaria magnacalcarata</name>
    <dbReference type="NCBI Taxonomy" id="392030"/>
    <lineage>
        <taxon>Eukaryota</taxon>
        <taxon>Metazoa</taxon>
        <taxon>Spiralia</taxon>
        <taxon>Gnathifera</taxon>
        <taxon>Rotifera</taxon>
        <taxon>Eurotatoria</taxon>
        <taxon>Bdelloidea</taxon>
        <taxon>Philodinida</taxon>
        <taxon>Philodinidae</taxon>
        <taxon>Rotaria</taxon>
    </lineage>
</organism>
<protein>
    <submittedName>
        <fullName evidence="4">Uncharacterized protein</fullName>
    </submittedName>
</protein>
<feature type="repeat" description="ANK" evidence="3">
    <location>
        <begin position="317"/>
        <end position="349"/>
    </location>
</feature>
<feature type="repeat" description="ANK" evidence="3">
    <location>
        <begin position="167"/>
        <end position="199"/>
    </location>
</feature>
<keyword evidence="1" id="KW-0677">Repeat</keyword>
<dbReference type="PRINTS" id="PR01415">
    <property type="entry name" value="ANKYRIN"/>
</dbReference>
<name>A0A816ZN72_9BILA</name>
<dbReference type="Pfam" id="PF00023">
    <property type="entry name" value="Ank"/>
    <property type="match status" value="1"/>
</dbReference>
<feature type="repeat" description="ANK" evidence="3">
    <location>
        <begin position="242"/>
        <end position="274"/>
    </location>
</feature>
<gene>
    <name evidence="4" type="ORF">MBJ925_LOCUS36456</name>
</gene>
<accession>A0A816ZN72</accession>
<feature type="non-terminal residue" evidence="4">
    <location>
        <position position="520"/>
    </location>
</feature>
<dbReference type="SMART" id="SM00248">
    <property type="entry name" value="ANK"/>
    <property type="match status" value="13"/>
</dbReference>
<dbReference type="InterPro" id="IPR036770">
    <property type="entry name" value="Ankyrin_rpt-contain_sf"/>
</dbReference>
<feature type="repeat" description="ANK" evidence="3">
    <location>
        <begin position="275"/>
        <end position="307"/>
    </location>
</feature>
<feature type="repeat" description="ANK" evidence="3">
    <location>
        <begin position="200"/>
        <end position="232"/>
    </location>
</feature>
<feature type="repeat" description="ANK" evidence="3">
    <location>
        <begin position="350"/>
        <end position="382"/>
    </location>
</feature>
<evidence type="ECO:0000256" key="3">
    <source>
        <dbReference type="PROSITE-ProRule" id="PRU00023"/>
    </source>
</evidence>
<feature type="repeat" description="ANK" evidence="3">
    <location>
        <begin position="458"/>
        <end position="490"/>
    </location>
</feature>
<dbReference type="PANTHER" id="PTHR24198">
    <property type="entry name" value="ANKYRIN REPEAT AND PROTEIN KINASE DOMAIN-CONTAINING PROTEIN"/>
    <property type="match status" value="1"/>
</dbReference>
<dbReference type="Pfam" id="PF12796">
    <property type="entry name" value="Ank_2"/>
    <property type="match status" value="5"/>
</dbReference>
<dbReference type="InterPro" id="IPR002110">
    <property type="entry name" value="Ankyrin_rpt"/>
</dbReference>
<dbReference type="SUPFAM" id="SSF48403">
    <property type="entry name" value="Ankyrin repeat"/>
    <property type="match status" value="2"/>
</dbReference>
<keyword evidence="2 3" id="KW-0040">ANK repeat</keyword>
<proteinExistence type="predicted"/>
<feature type="repeat" description="ANK" evidence="3">
    <location>
        <begin position="92"/>
        <end position="124"/>
    </location>
</feature>